<dbReference type="AlphaFoldDB" id="A0A382T4B0"/>
<sequence>MMSSSAQKFIGKATFSALTGHDVITELFPDTPKAGLE</sequence>
<gene>
    <name evidence="1" type="ORF">METZ01_LOCUS368975</name>
</gene>
<accession>A0A382T4B0</accession>
<organism evidence="1">
    <name type="scientific">marine metagenome</name>
    <dbReference type="NCBI Taxonomy" id="408172"/>
    <lineage>
        <taxon>unclassified sequences</taxon>
        <taxon>metagenomes</taxon>
        <taxon>ecological metagenomes</taxon>
    </lineage>
</organism>
<dbReference type="EMBL" id="UINC01133279">
    <property type="protein sequence ID" value="SVD16121.1"/>
    <property type="molecule type" value="Genomic_DNA"/>
</dbReference>
<protein>
    <submittedName>
        <fullName evidence="1">Uncharacterized protein</fullName>
    </submittedName>
</protein>
<reference evidence="1" key="1">
    <citation type="submission" date="2018-05" db="EMBL/GenBank/DDBJ databases">
        <authorList>
            <person name="Lanie J.A."/>
            <person name="Ng W.-L."/>
            <person name="Kazmierczak K.M."/>
            <person name="Andrzejewski T.M."/>
            <person name="Davidsen T.M."/>
            <person name="Wayne K.J."/>
            <person name="Tettelin H."/>
            <person name="Glass J.I."/>
            <person name="Rusch D."/>
            <person name="Podicherti R."/>
            <person name="Tsui H.-C.T."/>
            <person name="Winkler M.E."/>
        </authorList>
    </citation>
    <scope>NUCLEOTIDE SEQUENCE</scope>
</reference>
<proteinExistence type="predicted"/>
<feature type="non-terminal residue" evidence="1">
    <location>
        <position position="37"/>
    </location>
</feature>
<name>A0A382T4B0_9ZZZZ</name>
<evidence type="ECO:0000313" key="1">
    <source>
        <dbReference type="EMBL" id="SVD16121.1"/>
    </source>
</evidence>